<reference evidence="1 2" key="1">
    <citation type="journal article" date="2022" name="New Phytol.">
        <title>Ecological generalism drives hyperdiversity of secondary metabolite gene clusters in xylarialean endophytes.</title>
        <authorList>
            <person name="Franco M.E.E."/>
            <person name="Wisecaver J.H."/>
            <person name="Arnold A.E."/>
            <person name="Ju Y.M."/>
            <person name="Slot J.C."/>
            <person name="Ahrendt S."/>
            <person name="Moore L.P."/>
            <person name="Eastman K.E."/>
            <person name="Scott K."/>
            <person name="Konkel Z."/>
            <person name="Mondo S.J."/>
            <person name="Kuo A."/>
            <person name="Hayes R.D."/>
            <person name="Haridas S."/>
            <person name="Andreopoulos B."/>
            <person name="Riley R."/>
            <person name="LaButti K."/>
            <person name="Pangilinan J."/>
            <person name="Lipzen A."/>
            <person name="Amirebrahimi M."/>
            <person name="Yan J."/>
            <person name="Adam C."/>
            <person name="Keymanesh K."/>
            <person name="Ng V."/>
            <person name="Louie K."/>
            <person name="Northen T."/>
            <person name="Drula E."/>
            <person name="Henrissat B."/>
            <person name="Hsieh H.M."/>
            <person name="Youens-Clark K."/>
            <person name="Lutzoni F."/>
            <person name="Miadlikowska J."/>
            <person name="Eastwood D.C."/>
            <person name="Hamelin R.C."/>
            <person name="Grigoriev I.V."/>
            <person name="U'Ren J.M."/>
        </authorList>
    </citation>
    <scope>NUCLEOTIDE SEQUENCE [LARGE SCALE GENOMIC DNA]</scope>
    <source>
        <strain evidence="1 2">ER1909</strain>
    </source>
</reference>
<gene>
    <name evidence="1" type="ORF">F4821DRAFT_20288</name>
</gene>
<keyword evidence="2" id="KW-1185">Reference proteome</keyword>
<proteinExistence type="predicted"/>
<accession>A0ACC0DCR9</accession>
<dbReference type="Proteomes" id="UP001497680">
    <property type="component" value="Unassembled WGS sequence"/>
</dbReference>
<dbReference type="EMBL" id="MU394290">
    <property type="protein sequence ID" value="KAI6090553.1"/>
    <property type="molecule type" value="Genomic_DNA"/>
</dbReference>
<sequence length="129" mass="14080">MSSGPLPSQRCLLSDLTTRHVGDKVRFLGCVTGYSTHSAILTLQHEYPKGTKINVNADVALLLQKLSAEQTDVGQWVHVIGYITSIEQTLAKATMESQTANIGVQVLVLWIAEDLDITSYEHALVSEAE</sequence>
<evidence type="ECO:0000313" key="1">
    <source>
        <dbReference type="EMBL" id="KAI6090553.1"/>
    </source>
</evidence>
<organism evidence="1 2">
    <name type="scientific">Hypoxylon rubiginosum</name>
    <dbReference type="NCBI Taxonomy" id="110542"/>
    <lineage>
        <taxon>Eukaryota</taxon>
        <taxon>Fungi</taxon>
        <taxon>Dikarya</taxon>
        <taxon>Ascomycota</taxon>
        <taxon>Pezizomycotina</taxon>
        <taxon>Sordariomycetes</taxon>
        <taxon>Xylariomycetidae</taxon>
        <taxon>Xylariales</taxon>
        <taxon>Hypoxylaceae</taxon>
        <taxon>Hypoxylon</taxon>
    </lineage>
</organism>
<comment type="caution">
    <text evidence="1">The sequence shown here is derived from an EMBL/GenBank/DDBJ whole genome shotgun (WGS) entry which is preliminary data.</text>
</comment>
<name>A0ACC0DCR9_9PEZI</name>
<evidence type="ECO:0000313" key="2">
    <source>
        <dbReference type="Proteomes" id="UP001497680"/>
    </source>
</evidence>
<protein>
    <submittedName>
        <fullName evidence="1">CST complex subunit Ten1</fullName>
    </submittedName>
</protein>